<dbReference type="NCBIfam" id="NF004406">
    <property type="entry name" value="PRK05758.3-2"/>
    <property type="match status" value="1"/>
</dbReference>
<dbReference type="GO" id="GO:0005886">
    <property type="term" value="C:plasma membrane"/>
    <property type="evidence" value="ECO:0007669"/>
    <property type="project" value="UniProtKB-SubCell"/>
</dbReference>
<keyword evidence="6 8" id="KW-0139">CF(1)</keyword>
<dbReference type="PANTHER" id="PTHR11910">
    <property type="entry name" value="ATP SYNTHASE DELTA CHAIN"/>
    <property type="match status" value="1"/>
</dbReference>
<reference evidence="9" key="3">
    <citation type="submission" date="2020-09" db="EMBL/GenBank/DDBJ databases">
        <authorList>
            <person name="Sun Q."/>
            <person name="Zhou Y."/>
        </authorList>
    </citation>
    <scope>NUCLEOTIDE SEQUENCE</scope>
    <source>
        <strain evidence="9">CGMCC 1.14984</strain>
    </source>
</reference>
<comment type="function">
    <text evidence="8">This protein is part of the stalk that links CF(0) to CF(1). It either transmits conformational changes from CF(0) to CF(1) or is implicated in proton conduction.</text>
</comment>
<evidence type="ECO:0000313" key="10">
    <source>
        <dbReference type="EMBL" id="NHK28439.1"/>
    </source>
</evidence>
<evidence type="ECO:0000256" key="4">
    <source>
        <dbReference type="ARBA" id="ARBA00023065"/>
    </source>
</evidence>
<dbReference type="InterPro" id="IPR020781">
    <property type="entry name" value="ATPase_OSCP/d_CS"/>
</dbReference>
<dbReference type="InterPro" id="IPR000711">
    <property type="entry name" value="ATPase_OSCP/dsu"/>
</dbReference>
<keyword evidence="4 8" id="KW-0406">Ion transport</keyword>
<evidence type="ECO:0000256" key="5">
    <source>
        <dbReference type="ARBA" id="ARBA00023136"/>
    </source>
</evidence>
<comment type="similarity">
    <text evidence="8">Belongs to the ATPase delta chain family.</text>
</comment>
<name>A0A8J3A427_9PROT</name>
<evidence type="ECO:0000256" key="3">
    <source>
        <dbReference type="ARBA" id="ARBA00022781"/>
    </source>
</evidence>
<dbReference type="NCBIfam" id="NF004402">
    <property type="entry name" value="PRK05758.2-2"/>
    <property type="match status" value="1"/>
</dbReference>
<accession>A0A8J3A427</accession>
<comment type="caution">
    <text evidence="9">The sequence shown here is derived from an EMBL/GenBank/DDBJ whole genome shotgun (WGS) entry which is preliminary data.</text>
</comment>
<comment type="subcellular location">
    <subcellularLocation>
        <location evidence="8">Cell membrane</location>
        <topology evidence="8">Peripheral membrane protein</topology>
    </subcellularLocation>
    <subcellularLocation>
        <location evidence="1">Membrane</location>
    </subcellularLocation>
</comment>
<evidence type="ECO:0000313" key="12">
    <source>
        <dbReference type="Proteomes" id="UP000818603"/>
    </source>
</evidence>
<comment type="function">
    <text evidence="8">F(1)F(0) ATP synthase produces ATP from ADP in the presence of a proton or sodium gradient. F-type ATPases consist of two structural domains, F(1) containing the extramembraneous catalytic core and F(0) containing the membrane proton channel, linked together by a central stalk and a peripheral stalk. During catalysis, ATP synthesis in the catalytic domain of F(1) is coupled via a rotary mechanism of the central stalk subunits to proton translocation.</text>
</comment>
<dbReference type="EMBL" id="VCJR02000002">
    <property type="protein sequence ID" value="NHK28439.1"/>
    <property type="molecule type" value="Genomic_DNA"/>
</dbReference>
<sequence>MAGKMTMAGSEVAQRYASAFFDLAQEEGKLDALESDLTAIGKAIEESDELKSLIASPVYSRAEKESAITAILANADPLTRNLAALMAGNGRLFALPGVIVAFRQLAAEARGEVSAEAVSAVKLSDDQQKRLRAEIEASIGKAVNLQTRVDETLLGGLIVKVGSKMVDSSLRTKLTRLKMAMKEA</sequence>
<evidence type="ECO:0000256" key="6">
    <source>
        <dbReference type="ARBA" id="ARBA00023196"/>
    </source>
</evidence>
<dbReference type="AlphaFoldDB" id="A0A8J3A427"/>
<evidence type="ECO:0000313" key="11">
    <source>
        <dbReference type="Proteomes" id="UP000621856"/>
    </source>
</evidence>
<dbReference type="RefSeq" id="WP_155140449.1">
    <property type="nucleotide sequence ID" value="NZ_BMGZ01000002.1"/>
</dbReference>
<keyword evidence="2 8" id="KW-0813">Transport</keyword>
<dbReference type="SUPFAM" id="SSF47928">
    <property type="entry name" value="N-terminal domain of the delta subunit of the F1F0-ATP synthase"/>
    <property type="match status" value="1"/>
</dbReference>
<dbReference type="PRINTS" id="PR00125">
    <property type="entry name" value="ATPASEDELTA"/>
</dbReference>
<reference evidence="9" key="1">
    <citation type="journal article" date="2014" name="Int. J. Syst. Evol. Microbiol.">
        <title>Complete genome sequence of Corynebacterium casei LMG S-19264T (=DSM 44701T), isolated from a smear-ripened cheese.</title>
        <authorList>
            <consortium name="US DOE Joint Genome Institute (JGI-PGF)"/>
            <person name="Walter F."/>
            <person name="Albersmeier A."/>
            <person name="Kalinowski J."/>
            <person name="Ruckert C."/>
        </authorList>
    </citation>
    <scope>NUCLEOTIDE SEQUENCE</scope>
    <source>
        <strain evidence="9">CGMCC 1.14984</strain>
    </source>
</reference>
<evidence type="ECO:0000256" key="7">
    <source>
        <dbReference type="ARBA" id="ARBA00023310"/>
    </source>
</evidence>
<dbReference type="HAMAP" id="MF_01416">
    <property type="entry name" value="ATP_synth_delta_bact"/>
    <property type="match status" value="1"/>
</dbReference>
<dbReference type="EMBL" id="BMGZ01000002">
    <property type="protein sequence ID" value="GGH98480.1"/>
    <property type="molecule type" value="Genomic_DNA"/>
</dbReference>
<keyword evidence="8" id="KW-1003">Cell membrane</keyword>
<keyword evidence="3 8" id="KW-0375">Hydrogen ion transport</keyword>
<gene>
    <name evidence="8 9" type="primary">atpH</name>
    <name evidence="10" type="ORF">FF098_011030</name>
    <name evidence="9" type="ORF">GCM10011355_22170</name>
</gene>
<dbReference type="PROSITE" id="PS00389">
    <property type="entry name" value="ATPASE_DELTA"/>
    <property type="match status" value="1"/>
</dbReference>
<dbReference type="GO" id="GO:0046933">
    <property type="term" value="F:proton-transporting ATP synthase activity, rotational mechanism"/>
    <property type="evidence" value="ECO:0007669"/>
    <property type="project" value="UniProtKB-UniRule"/>
</dbReference>
<dbReference type="InterPro" id="IPR026015">
    <property type="entry name" value="ATP_synth_OSCP/delta_N_sf"/>
</dbReference>
<dbReference type="Pfam" id="PF00213">
    <property type="entry name" value="OSCP"/>
    <property type="match status" value="1"/>
</dbReference>
<dbReference type="NCBIfam" id="TIGR01145">
    <property type="entry name" value="ATP_synt_delta"/>
    <property type="match status" value="1"/>
</dbReference>
<keyword evidence="5 8" id="KW-0472">Membrane</keyword>
<organism evidence="9 11">
    <name type="scientific">Aquisalinus luteolus</name>
    <dbReference type="NCBI Taxonomy" id="1566827"/>
    <lineage>
        <taxon>Bacteria</taxon>
        <taxon>Pseudomonadati</taxon>
        <taxon>Pseudomonadota</taxon>
        <taxon>Alphaproteobacteria</taxon>
        <taxon>Parvularculales</taxon>
        <taxon>Parvularculaceae</taxon>
        <taxon>Aquisalinus</taxon>
    </lineage>
</organism>
<keyword evidence="12" id="KW-1185">Reference proteome</keyword>
<proteinExistence type="inferred from homology"/>
<dbReference type="Gene3D" id="1.10.520.20">
    <property type="entry name" value="N-terminal domain of the delta subunit of the F1F0-ATP synthase"/>
    <property type="match status" value="1"/>
</dbReference>
<keyword evidence="7 8" id="KW-0066">ATP synthesis</keyword>
<protein>
    <recommendedName>
        <fullName evidence="8">ATP synthase subunit delta</fullName>
    </recommendedName>
    <alternativeName>
        <fullName evidence="8">ATP synthase F(1) sector subunit delta</fullName>
    </alternativeName>
    <alternativeName>
        <fullName evidence="8">F-type ATPase subunit delta</fullName>
        <shortName evidence="8">F-ATPase subunit delta</shortName>
    </alternativeName>
</protein>
<reference evidence="10 12" key="2">
    <citation type="submission" date="2020-02" db="EMBL/GenBank/DDBJ databases">
        <title>Genome sequence of Parvularcula flava strain NH6-79.</title>
        <authorList>
            <person name="Abdul Karim M.H."/>
            <person name="Lam M.Q."/>
            <person name="Chen S.J."/>
            <person name="Yahya A."/>
            <person name="Shahir S."/>
            <person name="Shamsir M.S."/>
            <person name="Chong C.S."/>
        </authorList>
    </citation>
    <scope>NUCLEOTIDE SEQUENCE [LARGE SCALE GENOMIC DNA]</scope>
    <source>
        <strain evidence="10 12">NH6-79</strain>
    </source>
</reference>
<evidence type="ECO:0000256" key="8">
    <source>
        <dbReference type="HAMAP-Rule" id="MF_01416"/>
    </source>
</evidence>
<dbReference type="GO" id="GO:0045259">
    <property type="term" value="C:proton-transporting ATP synthase complex"/>
    <property type="evidence" value="ECO:0007669"/>
    <property type="project" value="UniProtKB-KW"/>
</dbReference>
<dbReference type="Proteomes" id="UP000621856">
    <property type="component" value="Unassembled WGS sequence"/>
</dbReference>
<evidence type="ECO:0000313" key="9">
    <source>
        <dbReference type="EMBL" id="GGH98480.1"/>
    </source>
</evidence>
<evidence type="ECO:0000256" key="1">
    <source>
        <dbReference type="ARBA" id="ARBA00004370"/>
    </source>
</evidence>
<evidence type="ECO:0000256" key="2">
    <source>
        <dbReference type="ARBA" id="ARBA00022448"/>
    </source>
</evidence>
<dbReference type="Proteomes" id="UP000818603">
    <property type="component" value="Unassembled WGS sequence"/>
</dbReference>